<dbReference type="AlphaFoldDB" id="A0A6A6XAY9"/>
<evidence type="ECO:0000256" key="1">
    <source>
        <dbReference type="SAM" id="Phobius"/>
    </source>
</evidence>
<dbReference type="EMBL" id="MU001921">
    <property type="protein sequence ID" value="KAF2793602.1"/>
    <property type="molecule type" value="Genomic_DNA"/>
</dbReference>
<sequence length="210" mass="23523">MASIFYPTRSMMDSNLLNLKQYLACFCIMTIILGVASFIFLLPKPRERDSIGSIPVADTAVEQIKAIRIERPSASNFDPRCMPMDWTENYTPQTPPARLSTSASNFKPPDTLLIAMRTPTLVRHPTEHRTGRVSTPGYQTPFANTFKTHDFSILARNAPETYATLRGTGMLNKDGTPTKKMLANEKFPWDMAGAEGENQATDSLEHTYKE</sequence>
<name>A0A6A6XAY9_9PLEO</name>
<reference evidence="2" key="1">
    <citation type="journal article" date="2020" name="Stud. Mycol.">
        <title>101 Dothideomycetes genomes: a test case for predicting lifestyles and emergence of pathogens.</title>
        <authorList>
            <person name="Haridas S."/>
            <person name="Albert R."/>
            <person name="Binder M."/>
            <person name="Bloem J."/>
            <person name="Labutti K."/>
            <person name="Salamov A."/>
            <person name="Andreopoulos B."/>
            <person name="Baker S."/>
            <person name="Barry K."/>
            <person name="Bills G."/>
            <person name="Bluhm B."/>
            <person name="Cannon C."/>
            <person name="Castanera R."/>
            <person name="Culley D."/>
            <person name="Daum C."/>
            <person name="Ezra D."/>
            <person name="Gonzalez J."/>
            <person name="Henrissat B."/>
            <person name="Kuo A."/>
            <person name="Liang C."/>
            <person name="Lipzen A."/>
            <person name="Lutzoni F."/>
            <person name="Magnuson J."/>
            <person name="Mondo S."/>
            <person name="Nolan M."/>
            <person name="Ohm R."/>
            <person name="Pangilinan J."/>
            <person name="Park H.-J."/>
            <person name="Ramirez L."/>
            <person name="Alfaro M."/>
            <person name="Sun H."/>
            <person name="Tritt A."/>
            <person name="Yoshinaga Y."/>
            <person name="Zwiers L.-H."/>
            <person name="Turgeon B."/>
            <person name="Goodwin S."/>
            <person name="Spatafora J."/>
            <person name="Crous P."/>
            <person name="Grigoriev I."/>
        </authorList>
    </citation>
    <scope>NUCLEOTIDE SEQUENCE</scope>
    <source>
        <strain evidence="2">CBS 109.77</strain>
    </source>
</reference>
<keyword evidence="1" id="KW-1133">Transmembrane helix</keyword>
<proteinExistence type="predicted"/>
<accession>A0A6A6XAY9</accession>
<evidence type="ECO:0000313" key="2">
    <source>
        <dbReference type="EMBL" id="KAF2793602.1"/>
    </source>
</evidence>
<protein>
    <submittedName>
        <fullName evidence="2">Uncharacterized protein</fullName>
    </submittedName>
</protein>
<keyword evidence="3" id="KW-1185">Reference proteome</keyword>
<dbReference type="OrthoDB" id="3799024at2759"/>
<dbReference type="Proteomes" id="UP000799757">
    <property type="component" value="Unassembled WGS sequence"/>
</dbReference>
<evidence type="ECO:0000313" key="3">
    <source>
        <dbReference type="Proteomes" id="UP000799757"/>
    </source>
</evidence>
<gene>
    <name evidence="2" type="ORF">K505DRAFT_417687</name>
</gene>
<keyword evidence="1" id="KW-0472">Membrane</keyword>
<feature type="transmembrane region" description="Helical" evidence="1">
    <location>
        <begin position="21"/>
        <end position="42"/>
    </location>
</feature>
<keyword evidence="1" id="KW-0812">Transmembrane</keyword>
<organism evidence="2 3">
    <name type="scientific">Melanomma pulvis-pyrius CBS 109.77</name>
    <dbReference type="NCBI Taxonomy" id="1314802"/>
    <lineage>
        <taxon>Eukaryota</taxon>
        <taxon>Fungi</taxon>
        <taxon>Dikarya</taxon>
        <taxon>Ascomycota</taxon>
        <taxon>Pezizomycotina</taxon>
        <taxon>Dothideomycetes</taxon>
        <taxon>Pleosporomycetidae</taxon>
        <taxon>Pleosporales</taxon>
        <taxon>Melanommataceae</taxon>
        <taxon>Melanomma</taxon>
    </lineage>
</organism>